<evidence type="ECO:0000256" key="2">
    <source>
        <dbReference type="ARBA" id="ARBA00022942"/>
    </source>
</evidence>
<evidence type="ECO:0000259" key="4">
    <source>
        <dbReference type="Pfam" id="PF02251"/>
    </source>
</evidence>
<evidence type="ECO:0000313" key="6">
    <source>
        <dbReference type="Proteomes" id="UP000046395"/>
    </source>
</evidence>
<dbReference type="SUPFAM" id="SSF47216">
    <property type="entry name" value="Proteasome activator"/>
    <property type="match status" value="1"/>
</dbReference>
<dbReference type="FunFam" id="1.20.120.180:FF:000002">
    <property type="entry name" value="Proteasome activator complex subunit 1"/>
    <property type="match status" value="1"/>
</dbReference>
<dbReference type="GO" id="GO:0061133">
    <property type="term" value="F:endopeptidase activator activity"/>
    <property type="evidence" value="ECO:0007669"/>
    <property type="project" value="TreeGrafter"/>
</dbReference>
<dbReference type="PANTHER" id="PTHR10660">
    <property type="entry name" value="PROTEASOME REGULATOR PA28"/>
    <property type="match status" value="1"/>
</dbReference>
<dbReference type="InterPro" id="IPR036996">
    <property type="entry name" value="PA28_N_sf"/>
</dbReference>
<dbReference type="AlphaFoldDB" id="A0A5S6QY92"/>
<dbReference type="InterPro" id="IPR003185">
    <property type="entry name" value="Proteasome_activ_PA28_N"/>
</dbReference>
<keyword evidence="2" id="KW-0647">Proteasome</keyword>
<protein>
    <submittedName>
        <fullName evidence="7">Proteasome activator PA28 C-terminal domain-containing protein</fullName>
    </submittedName>
</protein>
<dbReference type="STRING" id="70415.A0A5S6QY92"/>
<dbReference type="Gene3D" id="1.20.5.120">
    <property type="entry name" value="Proteasome activator pa28, N-terminal domain"/>
    <property type="match status" value="1"/>
</dbReference>
<evidence type="ECO:0000259" key="5">
    <source>
        <dbReference type="Pfam" id="PF02252"/>
    </source>
</evidence>
<sequence length="245" mass="28076">MSTGSGCDAIAQMEKWKTELMAETERLVLDEFPRRVLHLNELLENGIFKATRLGEIAEPVHVEPYGERSFEKNCEALDDLYNEGGRAGLNFVFAFRGGVIASNKKLAHLISIVKPLLREAVEDVTKVRMWIVFLMPRVEDGNNFGVAIQEDILSEVRTVEVEVATFLDNITHYLLQRGYMVCSYAKKPHIEDFKYSIGDLDEQEFITIRLIVTELRNHYSNLHDVIAKNLEKLKLPRPVVVDHLY</sequence>
<evidence type="ECO:0000313" key="7">
    <source>
        <dbReference type="WBParaSite" id="TMUE_3000012069.1"/>
    </source>
</evidence>
<reference evidence="7" key="1">
    <citation type="submission" date="2019-12" db="UniProtKB">
        <authorList>
            <consortium name="WormBaseParasite"/>
        </authorList>
    </citation>
    <scope>IDENTIFICATION</scope>
</reference>
<organism evidence="6 7">
    <name type="scientific">Trichuris muris</name>
    <name type="common">Mouse whipworm</name>
    <dbReference type="NCBI Taxonomy" id="70415"/>
    <lineage>
        <taxon>Eukaryota</taxon>
        <taxon>Metazoa</taxon>
        <taxon>Ecdysozoa</taxon>
        <taxon>Nematoda</taxon>
        <taxon>Enoplea</taxon>
        <taxon>Dorylaimia</taxon>
        <taxon>Trichinellida</taxon>
        <taxon>Trichuridae</taxon>
        <taxon>Trichuris</taxon>
    </lineage>
</organism>
<dbReference type="Pfam" id="PF02251">
    <property type="entry name" value="PA28_N"/>
    <property type="match status" value="1"/>
</dbReference>
<dbReference type="Pfam" id="PF02252">
    <property type="entry name" value="PA28_C"/>
    <property type="match status" value="1"/>
</dbReference>
<feature type="domain" description="Proteasome activator PA28 C-terminal" evidence="5">
    <location>
        <begin position="100"/>
        <end position="238"/>
    </location>
</feature>
<dbReference type="GO" id="GO:2000045">
    <property type="term" value="P:regulation of G1/S transition of mitotic cell cycle"/>
    <property type="evidence" value="ECO:0007669"/>
    <property type="project" value="TreeGrafter"/>
</dbReference>
<name>A0A5S6QY92_TRIMR</name>
<accession>A0A5S6QY92</accession>
<dbReference type="GO" id="GO:0005737">
    <property type="term" value="C:cytoplasm"/>
    <property type="evidence" value="ECO:0007669"/>
    <property type="project" value="TreeGrafter"/>
</dbReference>
<dbReference type="GO" id="GO:0005654">
    <property type="term" value="C:nucleoplasm"/>
    <property type="evidence" value="ECO:0007669"/>
    <property type="project" value="TreeGrafter"/>
</dbReference>
<dbReference type="InterPro" id="IPR036997">
    <property type="entry name" value="PA28_C_sf"/>
</dbReference>
<dbReference type="PANTHER" id="PTHR10660:SF2">
    <property type="entry name" value="LD45860P"/>
    <property type="match status" value="1"/>
</dbReference>
<proteinExistence type="inferred from homology"/>
<dbReference type="InterPro" id="IPR009077">
    <property type="entry name" value="Proteasome_activ_PA28"/>
</dbReference>
<evidence type="ECO:0000256" key="3">
    <source>
        <dbReference type="ARBA" id="ARBA00037467"/>
    </source>
</evidence>
<comment type="function">
    <text evidence="3">Implicated in immunoproteasome assembly and required for efficient antigen processing. The PA28 activator complex enhances the generation of class I binding peptides by altering the cleavage pattern of the proteasome.</text>
</comment>
<dbReference type="Proteomes" id="UP000046395">
    <property type="component" value="Unassembled WGS sequence"/>
</dbReference>
<dbReference type="WBParaSite" id="TMUE_3000012069.1">
    <property type="protein sequence ID" value="TMUE_3000012069.1"/>
    <property type="gene ID" value="WBGene00289822"/>
</dbReference>
<dbReference type="GO" id="GO:0061136">
    <property type="term" value="P:regulation of proteasomal protein catabolic process"/>
    <property type="evidence" value="ECO:0007669"/>
    <property type="project" value="TreeGrafter"/>
</dbReference>
<comment type="similarity">
    <text evidence="1">Belongs to the PA28 family.</text>
</comment>
<dbReference type="GO" id="GO:0008537">
    <property type="term" value="C:proteasome activator complex"/>
    <property type="evidence" value="ECO:0007669"/>
    <property type="project" value="InterPro"/>
</dbReference>
<evidence type="ECO:0000256" key="1">
    <source>
        <dbReference type="ARBA" id="ARBA00005883"/>
    </source>
</evidence>
<dbReference type="Gene3D" id="1.20.120.180">
    <property type="entry name" value="Proteasome activator pa28, C-terminal domain"/>
    <property type="match status" value="1"/>
</dbReference>
<dbReference type="InterPro" id="IPR003186">
    <property type="entry name" value="PA28_C"/>
</dbReference>
<keyword evidence="6" id="KW-1185">Reference proteome</keyword>
<feature type="domain" description="Proteasome activator PA28 N-terminal" evidence="4">
    <location>
        <begin position="11"/>
        <end position="60"/>
    </location>
</feature>
<dbReference type="InterPro" id="IPR036252">
    <property type="entry name" value="Proteasome_activ_sf"/>
</dbReference>